<name>A0AAN8DXT6_CHAGU</name>
<evidence type="ECO:0000256" key="2">
    <source>
        <dbReference type="ARBA" id="ARBA00023242"/>
    </source>
</evidence>
<dbReference type="PANTHER" id="PTHR10816:SF10">
    <property type="entry name" value="MYELIN TRANSCRIPTION FACTOR 1"/>
    <property type="match status" value="1"/>
</dbReference>
<keyword evidence="2" id="KW-0539">Nucleus</keyword>
<gene>
    <name evidence="3" type="ORF">CgunFtcFv8_013689</name>
</gene>
<dbReference type="GO" id="GO:0000978">
    <property type="term" value="F:RNA polymerase II cis-regulatory region sequence-specific DNA binding"/>
    <property type="evidence" value="ECO:0007669"/>
    <property type="project" value="TreeGrafter"/>
</dbReference>
<dbReference type="GO" id="GO:0000981">
    <property type="term" value="F:DNA-binding transcription factor activity, RNA polymerase II-specific"/>
    <property type="evidence" value="ECO:0007669"/>
    <property type="project" value="TreeGrafter"/>
</dbReference>
<evidence type="ECO:0000256" key="1">
    <source>
        <dbReference type="ARBA" id="ARBA00004123"/>
    </source>
</evidence>
<keyword evidence="4" id="KW-1185">Reference proteome</keyword>
<accession>A0AAN8DXT6</accession>
<dbReference type="PANTHER" id="PTHR10816">
    <property type="entry name" value="MYELIN TRANSCRIPTION FACTOR 1-RELATED"/>
    <property type="match status" value="1"/>
</dbReference>
<protein>
    <submittedName>
        <fullName evidence="3">Uncharacterized protein</fullName>
    </submittedName>
</protein>
<organism evidence="3 4">
    <name type="scientific">Champsocephalus gunnari</name>
    <name type="common">Mackerel icefish</name>
    <dbReference type="NCBI Taxonomy" id="52237"/>
    <lineage>
        <taxon>Eukaryota</taxon>
        <taxon>Metazoa</taxon>
        <taxon>Chordata</taxon>
        <taxon>Craniata</taxon>
        <taxon>Vertebrata</taxon>
        <taxon>Euteleostomi</taxon>
        <taxon>Actinopterygii</taxon>
        <taxon>Neopterygii</taxon>
        <taxon>Teleostei</taxon>
        <taxon>Neoteleostei</taxon>
        <taxon>Acanthomorphata</taxon>
        <taxon>Eupercaria</taxon>
        <taxon>Perciformes</taxon>
        <taxon>Notothenioidei</taxon>
        <taxon>Channichthyidae</taxon>
        <taxon>Champsocephalus</taxon>
    </lineage>
</organism>
<evidence type="ECO:0000313" key="4">
    <source>
        <dbReference type="Proteomes" id="UP001331515"/>
    </source>
</evidence>
<dbReference type="AlphaFoldDB" id="A0AAN8DXT6"/>
<comment type="caution">
    <text evidence="3">The sequence shown here is derived from an EMBL/GenBank/DDBJ whole genome shotgun (WGS) entry which is preliminary data.</text>
</comment>
<reference evidence="3 4" key="1">
    <citation type="journal article" date="2023" name="Mol. Biol. Evol.">
        <title>Genomics of Secondarily Temperate Adaptation in the Only Non-Antarctic Icefish.</title>
        <authorList>
            <person name="Rivera-Colon A.G."/>
            <person name="Rayamajhi N."/>
            <person name="Minhas B.F."/>
            <person name="Madrigal G."/>
            <person name="Bilyk K.T."/>
            <person name="Yoon V."/>
            <person name="Hune M."/>
            <person name="Gregory S."/>
            <person name="Cheng C.H.C."/>
            <person name="Catchen J.M."/>
        </authorList>
    </citation>
    <scope>NUCLEOTIDE SEQUENCE [LARGE SCALE GENOMIC DNA]</scope>
    <source>
        <tissue evidence="3">White muscle</tissue>
    </source>
</reference>
<dbReference type="Proteomes" id="UP001331515">
    <property type="component" value="Unassembled WGS sequence"/>
</dbReference>
<evidence type="ECO:0000313" key="3">
    <source>
        <dbReference type="EMBL" id="KAK5928638.1"/>
    </source>
</evidence>
<proteinExistence type="predicted"/>
<dbReference type="EMBL" id="JAURVH010001518">
    <property type="protein sequence ID" value="KAK5928638.1"/>
    <property type="molecule type" value="Genomic_DNA"/>
</dbReference>
<sequence length="94" mass="10424">MAVLPQNAPLFPFLIVPMCFGGDAECFQAILLPCSSQLRPVVILLTQQEPITEQNFDSYVSTLTDMYTNKDCFQSPENKALLESINQAVKGIKV</sequence>
<dbReference type="GO" id="GO:0005634">
    <property type="term" value="C:nucleus"/>
    <property type="evidence" value="ECO:0007669"/>
    <property type="project" value="UniProtKB-SubCell"/>
</dbReference>
<comment type="subcellular location">
    <subcellularLocation>
        <location evidence="1">Nucleus</location>
    </subcellularLocation>
</comment>